<dbReference type="EMBL" id="CP104064">
    <property type="protein sequence ID" value="WAH36976.1"/>
    <property type="molecule type" value="Genomic_DNA"/>
</dbReference>
<sequence length="63" mass="7066">MMTQEHKQRYHKARATIGMFIASASNTFEQEVAKNHFLDALAEVISQTLRDDAANGRDVSRSA</sequence>
<dbReference type="Proteomes" id="UP001164803">
    <property type="component" value="Chromosome"/>
</dbReference>
<evidence type="ECO:0000313" key="1">
    <source>
        <dbReference type="EMBL" id="WAH36976.1"/>
    </source>
</evidence>
<name>A0ABY6Z2C0_9BACL</name>
<proteinExistence type="predicted"/>
<accession>A0ABY6Z2C0</accession>
<reference evidence="1" key="1">
    <citation type="submission" date="2022-08" db="EMBL/GenBank/DDBJ databases">
        <title>Alicyclobacillus dauci DSM2870, complete genome.</title>
        <authorList>
            <person name="Wang Q."/>
            <person name="Cai R."/>
            <person name="Wang Z."/>
        </authorList>
    </citation>
    <scope>NUCLEOTIDE SEQUENCE</scope>
    <source>
        <strain evidence="1">DSM 28700</strain>
    </source>
</reference>
<protein>
    <submittedName>
        <fullName evidence="1">Uncharacterized protein</fullName>
    </submittedName>
</protein>
<evidence type="ECO:0000313" key="2">
    <source>
        <dbReference type="Proteomes" id="UP001164803"/>
    </source>
</evidence>
<gene>
    <name evidence="1" type="ORF">NZD86_22930</name>
</gene>
<organism evidence="1 2">
    <name type="scientific">Alicyclobacillus dauci</name>
    <dbReference type="NCBI Taxonomy" id="1475485"/>
    <lineage>
        <taxon>Bacteria</taxon>
        <taxon>Bacillati</taxon>
        <taxon>Bacillota</taxon>
        <taxon>Bacilli</taxon>
        <taxon>Bacillales</taxon>
        <taxon>Alicyclobacillaceae</taxon>
        <taxon>Alicyclobacillus</taxon>
    </lineage>
</organism>
<dbReference type="RefSeq" id="WP_268044393.1">
    <property type="nucleotide sequence ID" value="NZ_CP104064.1"/>
</dbReference>
<keyword evidence="2" id="KW-1185">Reference proteome</keyword>